<name>A0ACC2NR52_9HYME</name>
<dbReference type="EMBL" id="CM056743">
    <property type="protein sequence ID" value="KAJ8673673.1"/>
    <property type="molecule type" value="Genomic_DNA"/>
</dbReference>
<accession>A0ACC2NR52</accession>
<dbReference type="Proteomes" id="UP001239111">
    <property type="component" value="Chromosome 3"/>
</dbReference>
<comment type="caution">
    <text evidence="1">The sequence shown here is derived from an EMBL/GenBank/DDBJ whole genome shotgun (WGS) entry which is preliminary data.</text>
</comment>
<keyword evidence="2" id="KW-1185">Reference proteome</keyword>
<evidence type="ECO:0000313" key="1">
    <source>
        <dbReference type="EMBL" id="KAJ8673673.1"/>
    </source>
</evidence>
<evidence type="ECO:0000313" key="2">
    <source>
        <dbReference type="Proteomes" id="UP001239111"/>
    </source>
</evidence>
<gene>
    <name evidence="1" type="ORF">QAD02_004935</name>
</gene>
<sequence length="463" mass="50067">MYVNQYRRQWLILITLCIGEIGNSLCISLQSPLYPREAREKGVSASEYSLVFGIFQLVNFIISPIYGKNISRIGPKRLLMIGTFSTGTNVILFGLLDKIEGHYAFFVASLIIRVIEGLSSAAYFTTTAAILPTVMPQGASMAFAILRVSFGVGFIVGPALGGFLYELGGYSLPFLVMGLNLYVSGVVVFFLIDTDSSLKGRAICDGSYKELFKSRGVVITIASLVTASLNIGFLQSILEPHLKQFGLRPFHVGLVFIIGGTLYSASAPMWGWICKCRMGSKIVAVIGILLHILAFTFIGPAPFIPCETMLWLVGIGLVLYGLGNGAQLVASYPNALNYAISSGCPDNIETHGLISGLWASSFALGSFIGPSIAGFLFDNVGMRNACLFIIGINSVLILVVIVYLFLFDDTDERYQRLSAIDESTHLLSTNSIGTVYAGNIRTAAPTDYLKDTAFEVSNKVSTT</sequence>
<protein>
    <submittedName>
        <fullName evidence="1">Uncharacterized protein</fullName>
    </submittedName>
</protein>
<proteinExistence type="predicted"/>
<organism evidence="1 2">
    <name type="scientific">Eretmocerus hayati</name>
    <dbReference type="NCBI Taxonomy" id="131215"/>
    <lineage>
        <taxon>Eukaryota</taxon>
        <taxon>Metazoa</taxon>
        <taxon>Ecdysozoa</taxon>
        <taxon>Arthropoda</taxon>
        <taxon>Hexapoda</taxon>
        <taxon>Insecta</taxon>
        <taxon>Pterygota</taxon>
        <taxon>Neoptera</taxon>
        <taxon>Endopterygota</taxon>
        <taxon>Hymenoptera</taxon>
        <taxon>Apocrita</taxon>
        <taxon>Proctotrupomorpha</taxon>
        <taxon>Chalcidoidea</taxon>
        <taxon>Aphelinidae</taxon>
        <taxon>Aphelininae</taxon>
        <taxon>Eretmocerus</taxon>
    </lineage>
</organism>
<reference evidence="1" key="1">
    <citation type="submission" date="2023-04" db="EMBL/GenBank/DDBJ databases">
        <title>A chromosome-level genome assembly of the parasitoid wasp Eretmocerus hayati.</title>
        <authorList>
            <person name="Zhong Y."/>
            <person name="Liu S."/>
            <person name="Liu Y."/>
        </authorList>
    </citation>
    <scope>NUCLEOTIDE SEQUENCE</scope>
    <source>
        <strain evidence="1">ZJU_SS_LIU_2023</strain>
    </source>
</reference>